<evidence type="ECO:0000313" key="2">
    <source>
        <dbReference type="EMBL" id="MCA2016361.1"/>
    </source>
</evidence>
<evidence type="ECO:0000259" key="1">
    <source>
        <dbReference type="Pfam" id="PF01458"/>
    </source>
</evidence>
<keyword evidence="3" id="KW-1185">Reference proteome</keyword>
<sequence length="423" mass="47454">MVGLLTNADTPSLQRLHSLVQPELWQQKQWQKMVQLGLPGPKDDAWKYTSLVEFEQLPLQTAACRSDDTISYESLSLNLDSYRLVFLDGRLLIRCSDWIPKVDVTPLSKLSDIERHGLRKGIKPDAFTYLSDATATSGVWLDVEPNNVINKPIYLLHISSGIKGEVCSYRHHVNLGHLSECEVIEHHISLEQGGGVTFSRLTCDVGDGARFYHTKLIEESSTQHHFSHNDLAISRDACAFSNTFLLSGLLCRHQTSSHLTGENGQVEINSLSTPEHKQTFDTRTYTCHQASHCRSEQQHKTLATEQSNGVFEGMIYVTPDAIKTDGQMDCHGLLLSKQAQINSKPQLEIYADDVKCSHGATTGQIDPLQIDYMRARGISKSKAIQMLTLAFASDVALKIRHPLVRQYVCDTLENRLAREKQND</sequence>
<accession>A0ABS7YL05</accession>
<dbReference type="RefSeq" id="WP_225250411.1">
    <property type="nucleotide sequence ID" value="NZ_JAIWIU010000056.1"/>
</dbReference>
<reference evidence="3" key="1">
    <citation type="submission" date="2023-07" db="EMBL/GenBank/DDBJ databases">
        <title>Molecular identification of indigenous halophilic bacteria isolated from red sea cost, biodegradation of synthetic dyes and assessment of degraded metabolite toxicity.</title>
        <authorList>
            <person name="Chaieb K."/>
            <person name="Altayb H.N."/>
        </authorList>
    </citation>
    <scope>NUCLEOTIDE SEQUENCE [LARGE SCALE GENOMIC DNA]</scope>
    <source>
        <strain evidence="3">K20</strain>
    </source>
</reference>
<proteinExistence type="predicted"/>
<dbReference type="InterPro" id="IPR037284">
    <property type="entry name" value="SUF_FeS_clus_asmbl_SufBD_sf"/>
</dbReference>
<gene>
    <name evidence="2" type="ORF">LDJ79_09585</name>
</gene>
<name>A0ABS7YL05_9VIBR</name>
<comment type="caution">
    <text evidence="2">The sequence shown here is derived from an EMBL/GenBank/DDBJ whole genome shotgun (WGS) entry which is preliminary data.</text>
</comment>
<dbReference type="InterPro" id="IPR055346">
    <property type="entry name" value="Fe-S_cluster_assembly_SufBD"/>
</dbReference>
<feature type="domain" description="SUF system FeS cluster assembly SufBD core" evidence="1">
    <location>
        <begin position="164"/>
        <end position="391"/>
    </location>
</feature>
<evidence type="ECO:0000313" key="3">
    <source>
        <dbReference type="Proteomes" id="UP001199044"/>
    </source>
</evidence>
<dbReference type="Proteomes" id="UP001199044">
    <property type="component" value="Unassembled WGS sequence"/>
</dbReference>
<dbReference type="EMBL" id="JAIWIU010000056">
    <property type="protein sequence ID" value="MCA2016361.1"/>
    <property type="molecule type" value="Genomic_DNA"/>
</dbReference>
<dbReference type="SUPFAM" id="SSF101960">
    <property type="entry name" value="Stabilizer of iron transporter SufD"/>
    <property type="match status" value="1"/>
</dbReference>
<dbReference type="Pfam" id="PF01458">
    <property type="entry name" value="SUFBD_core"/>
    <property type="match status" value="1"/>
</dbReference>
<dbReference type="PANTHER" id="PTHR43575">
    <property type="entry name" value="PROTEIN ABCI7, CHLOROPLASTIC"/>
    <property type="match status" value="1"/>
</dbReference>
<dbReference type="PANTHER" id="PTHR43575:SF1">
    <property type="entry name" value="PROTEIN ABCI7, CHLOROPLASTIC"/>
    <property type="match status" value="1"/>
</dbReference>
<protein>
    <submittedName>
        <fullName evidence="2">SufD family Fe-S cluster assembly protein</fullName>
    </submittedName>
</protein>
<organism evidence="2 3">
    <name type="scientific">Vibrio tritonius</name>
    <dbReference type="NCBI Taxonomy" id="1435069"/>
    <lineage>
        <taxon>Bacteria</taxon>
        <taxon>Pseudomonadati</taxon>
        <taxon>Pseudomonadota</taxon>
        <taxon>Gammaproteobacteria</taxon>
        <taxon>Vibrionales</taxon>
        <taxon>Vibrionaceae</taxon>
        <taxon>Vibrio</taxon>
    </lineage>
</organism>
<dbReference type="InterPro" id="IPR000825">
    <property type="entry name" value="SUF_FeS_clus_asmbl_SufBD_core"/>
</dbReference>